<dbReference type="EMBL" id="JTLV02000007">
    <property type="protein sequence ID" value="PQM29777.1"/>
    <property type="molecule type" value="Genomic_DNA"/>
</dbReference>
<name>A0A2P6F8J6_9MOLU</name>
<keyword evidence="2" id="KW-1185">Reference proteome</keyword>
<accession>A0A2P6F8J6</accession>
<dbReference type="AlphaFoldDB" id="A0A2P6F8J6"/>
<sequence>MNNYILCYRSEQGNRPCKNPRGEYIIGIDKQDVDINSTEYWEYYKNNYGENNLVICKVKNLYLILENKKNQLRLFF</sequence>
<evidence type="ECO:0000313" key="1">
    <source>
        <dbReference type="EMBL" id="PQM29777.1"/>
    </source>
</evidence>
<dbReference type="Proteomes" id="UP000031565">
    <property type="component" value="Unassembled WGS sequence"/>
</dbReference>
<organism evidence="1 2">
    <name type="scientific">Spiroplasma poulsonii</name>
    <dbReference type="NCBI Taxonomy" id="2138"/>
    <lineage>
        <taxon>Bacteria</taxon>
        <taxon>Bacillati</taxon>
        <taxon>Mycoplasmatota</taxon>
        <taxon>Mollicutes</taxon>
        <taxon>Entomoplasmatales</taxon>
        <taxon>Spiroplasmataceae</taxon>
        <taxon>Spiroplasma</taxon>
    </lineage>
</organism>
<evidence type="ECO:0000313" key="2">
    <source>
        <dbReference type="Proteomes" id="UP000031565"/>
    </source>
</evidence>
<protein>
    <submittedName>
        <fullName evidence="1">Uncharacterized protein</fullName>
    </submittedName>
</protein>
<gene>
    <name evidence="1" type="ORF">SMSRO_SF029450</name>
</gene>
<reference evidence="1 2" key="1">
    <citation type="journal article" date="2015" name="MBio">
        <title>Genome sequence of the Drosophila melanogaster male-killing Spiroplasma strain MSRO endosymbiont.</title>
        <authorList>
            <person name="Paredes J.C."/>
            <person name="Herren J.K."/>
            <person name="Schupfer F."/>
            <person name="Marin R."/>
            <person name="Claverol S."/>
            <person name="Kuo C.H."/>
            <person name="Lemaitre B."/>
            <person name="Beven L."/>
        </authorList>
    </citation>
    <scope>NUCLEOTIDE SEQUENCE [LARGE SCALE GENOMIC DNA]</scope>
    <source>
        <strain evidence="1 2">MSRO</strain>
    </source>
</reference>
<dbReference type="RefSeq" id="WP_105629296.1">
    <property type="nucleotide sequence ID" value="NZ_JTLV02000007.1"/>
</dbReference>
<proteinExistence type="predicted"/>
<comment type="caution">
    <text evidence="1">The sequence shown here is derived from an EMBL/GenBank/DDBJ whole genome shotgun (WGS) entry which is preliminary data.</text>
</comment>